<reference evidence="1" key="1">
    <citation type="submission" date="2021-09" db="EMBL/GenBank/DDBJ databases">
        <authorList>
            <consortium name="AG Swart"/>
            <person name="Singh M."/>
            <person name="Singh A."/>
            <person name="Seah K."/>
            <person name="Emmerich C."/>
        </authorList>
    </citation>
    <scope>NUCLEOTIDE SEQUENCE</scope>
    <source>
        <strain evidence="1">ATCC30299</strain>
    </source>
</reference>
<keyword evidence="2" id="KW-1185">Reference proteome</keyword>
<evidence type="ECO:0000313" key="1">
    <source>
        <dbReference type="EMBL" id="CAG9326908.1"/>
    </source>
</evidence>
<accession>A0AAU9JLR9</accession>
<sequence length="424" mass="48695">MSTSVHFFTLLSANSYSCNLKVPETIILGFGFPKPTYMKNTEHNKLEFLTIEKEDIIGIISNWVNGDINSPIMIVKSLKGNTLWFSTEEIENIIKGECIIQQFICNELKYSIARAIWDYQKGHTLVMLHEKSPKIMIPSAEPSVSTEWSEHTKENYVKSIDLPCPVKLKSYLESMKIIINKKLKSISCRLEHLELDFIKSTNHQYYCTGIHNYSYGECNSLLRFSSLENTSKSKLKQSRHISTSSMPSSPFITSPISTPDRTSANIFYAPNVKIKQTLDSRIRKHISDKGIIGHMSYNFWKNKIDNGEKMLPNEEKYAKLIASHSTRVLIETSQDLKVVKSLAHRMQQLIDRKQQRNLNDKEKTIQSSVISKERQKALTRLERRIIRLKTIKILPEAIQNTAKNTVNDAAMMLDFAKSSIKRSQ</sequence>
<dbReference type="Proteomes" id="UP001162131">
    <property type="component" value="Unassembled WGS sequence"/>
</dbReference>
<gene>
    <name evidence="1" type="ORF">BSTOLATCC_MIC42168</name>
</gene>
<protein>
    <submittedName>
        <fullName evidence="1">Uncharacterized protein</fullName>
    </submittedName>
</protein>
<organism evidence="1 2">
    <name type="scientific">Blepharisma stoltei</name>
    <dbReference type="NCBI Taxonomy" id="1481888"/>
    <lineage>
        <taxon>Eukaryota</taxon>
        <taxon>Sar</taxon>
        <taxon>Alveolata</taxon>
        <taxon>Ciliophora</taxon>
        <taxon>Postciliodesmatophora</taxon>
        <taxon>Heterotrichea</taxon>
        <taxon>Heterotrichida</taxon>
        <taxon>Blepharismidae</taxon>
        <taxon>Blepharisma</taxon>
    </lineage>
</organism>
<name>A0AAU9JLR9_9CILI</name>
<dbReference type="AlphaFoldDB" id="A0AAU9JLR9"/>
<proteinExistence type="predicted"/>
<evidence type="ECO:0000313" key="2">
    <source>
        <dbReference type="Proteomes" id="UP001162131"/>
    </source>
</evidence>
<comment type="caution">
    <text evidence="1">The sequence shown here is derived from an EMBL/GenBank/DDBJ whole genome shotgun (WGS) entry which is preliminary data.</text>
</comment>
<dbReference type="EMBL" id="CAJZBQ010000041">
    <property type="protein sequence ID" value="CAG9326908.1"/>
    <property type="molecule type" value="Genomic_DNA"/>
</dbReference>